<dbReference type="Gene3D" id="3.30.530.20">
    <property type="match status" value="1"/>
</dbReference>
<reference evidence="4 5" key="1">
    <citation type="submission" date="2019-03" db="EMBL/GenBank/DDBJ databases">
        <title>Cellulosimicrobium funkei JCM14302 Assembly.</title>
        <authorList>
            <person name="Dou T."/>
        </authorList>
    </citation>
    <scope>NUCLEOTIDE SEQUENCE [LARGE SCALE GENOMIC DNA]</scope>
    <source>
        <strain evidence="4 5">JCM 14302</strain>
    </source>
</reference>
<name>A0A4Y8QZA0_9MICO</name>
<dbReference type="AlphaFoldDB" id="A0A4Y8QZA0"/>
<dbReference type="RefSeq" id="WP_082774518.1">
    <property type="nucleotide sequence ID" value="NZ_SOZH01000011.1"/>
</dbReference>
<evidence type="ECO:0000256" key="2">
    <source>
        <dbReference type="SAM" id="MobiDB-lite"/>
    </source>
</evidence>
<evidence type="ECO:0000313" key="4">
    <source>
        <dbReference type="EMBL" id="TFF05122.1"/>
    </source>
</evidence>
<dbReference type="Pfam" id="PF08327">
    <property type="entry name" value="AHSA1"/>
    <property type="match status" value="1"/>
</dbReference>
<gene>
    <name evidence="4" type="ORF">E1O70_17665</name>
</gene>
<dbReference type="EMBL" id="SOZH01000011">
    <property type="protein sequence ID" value="TFF05122.1"/>
    <property type="molecule type" value="Genomic_DNA"/>
</dbReference>
<evidence type="ECO:0000259" key="3">
    <source>
        <dbReference type="Pfam" id="PF08327"/>
    </source>
</evidence>
<dbReference type="CDD" id="cd08899">
    <property type="entry name" value="SRPBCC_CalC_Aha1-like_6"/>
    <property type="match status" value="1"/>
</dbReference>
<evidence type="ECO:0000313" key="5">
    <source>
        <dbReference type="Proteomes" id="UP000298003"/>
    </source>
</evidence>
<organism evidence="4 5">
    <name type="scientific">Cellulosimicrobium funkei</name>
    <dbReference type="NCBI Taxonomy" id="264251"/>
    <lineage>
        <taxon>Bacteria</taxon>
        <taxon>Bacillati</taxon>
        <taxon>Actinomycetota</taxon>
        <taxon>Actinomycetes</taxon>
        <taxon>Micrococcales</taxon>
        <taxon>Promicromonosporaceae</taxon>
        <taxon>Cellulosimicrobium</taxon>
    </lineage>
</organism>
<comment type="caution">
    <text evidence="4">The sequence shown here is derived from an EMBL/GenBank/DDBJ whole genome shotgun (WGS) entry which is preliminary data.</text>
</comment>
<keyword evidence="5" id="KW-1185">Reference proteome</keyword>
<dbReference type="SUPFAM" id="SSF55961">
    <property type="entry name" value="Bet v1-like"/>
    <property type="match status" value="1"/>
</dbReference>
<protein>
    <submittedName>
        <fullName evidence="4">SRPBCC family protein</fullName>
    </submittedName>
</protein>
<comment type="similarity">
    <text evidence="1">Belongs to the AHA1 family.</text>
</comment>
<accession>A0A4Y8QZA0</accession>
<evidence type="ECO:0000256" key="1">
    <source>
        <dbReference type="ARBA" id="ARBA00006817"/>
    </source>
</evidence>
<dbReference type="InterPro" id="IPR023393">
    <property type="entry name" value="START-like_dom_sf"/>
</dbReference>
<sequence>MSDPTTPSAAPVPPAPGLPTPGGTVERGPAGDELVVTRTFHAAADDVWASLTEPDRLARWIGYWEGDPSTGRVEFFMTAESDDPEPEPEEYRITRCEPPHRFAGMTSSGDQTWHLSFELAEQDGVTTLTFRQLLGPDDDARNIGPGWEYYLDRLVAVREGRDAATVPWEPYLAGLADHYGRAGDAG</sequence>
<feature type="domain" description="Activator of Hsp90 ATPase homologue 1/2-like C-terminal" evidence="3">
    <location>
        <begin position="42"/>
        <end position="157"/>
    </location>
</feature>
<proteinExistence type="inferred from homology"/>
<feature type="compositionally biased region" description="Pro residues" evidence="2">
    <location>
        <begin position="10"/>
        <end position="19"/>
    </location>
</feature>
<dbReference type="InterPro" id="IPR013538">
    <property type="entry name" value="ASHA1/2-like_C"/>
</dbReference>
<dbReference type="Proteomes" id="UP000298003">
    <property type="component" value="Unassembled WGS sequence"/>
</dbReference>
<feature type="region of interest" description="Disordered" evidence="2">
    <location>
        <begin position="1"/>
        <end position="30"/>
    </location>
</feature>
<dbReference type="GeneID" id="95686314"/>